<dbReference type="AlphaFoldDB" id="A0A834MLX3"/>
<sequence length="170" mass="19751">MNCTKVLSEVMDYYNNFVKKFPSTSEKCRRETVESLLKTYKSQLTGMEYSYIVHQMEELVTEVCNPQKKIRLSNEIPKENPKQEYLPSGGETYKHPNRRRAMACRRLQQQNISAHCQQMNISEKCTTSGSLNTNETGQAMNGFNKYSKRMVYCEISENRIVLKINKKALA</sequence>
<proteinExistence type="predicted"/>
<evidence type="ECO:0000313" key="1">
    <source>
        <dbReference type="EMBL" id="KAF7287981.1"/>
    </source>
</evidence>
<reference evidence="1" key="1">
    <citation type="submission" date="2020-08" db="EMBL/GenBank/DDBJ databases">
        <title>Genome sequencing and assembly of the red palm weevil Rhynchophorus ferrugineus.</title>
        <authorList>
            <person name="Dias G.B."/>
            <person name="Bergman C.M."/>
            <person name="Manee M."/>
        </authorList>
    </citation>
    <scope>NUCLEOTIDE SEQUENCE</scope>
    <source>
        <strain evidence="1">AA-2017</strain>
        <tissue evidence="1">Whole larva</tissue>
    </source>
</reference>
<accession>A0A834MLX3</accession>
<protein>
    <submittedName>
        <fullName evidence="1">Uncharacterized protein</fullName>
    </submittedName>
</protein>
<keyword evidence="2" id="KW-1185">Reference proteome</keyword>
<evidence type="ECO:0000313" key="2">
    <source>
        <dbReference type="Proteomes" id="UP000625711"/>
    </source>
</evidence>
<gene>
    <name evidence="1" type="ORF">GWI33_000041</name>
</gene>
<name>A0A834MLX3_RHYFE</name>
<organism evidence="1 2">
    <name type="scientific">Rhynchophorus ferrugineus</name>
    <name type="common">Red palm weevil</name>
    <name type="synonym">Curculio ferrugineus</name>
    <dbReference type="NCBI Taxonomy" id="354439"/>
    <lineage>
        <taxon>Eukaryota</taxon>
        <taxon>Metazoa</taxon>
        <taxon>Ecdysozoa</taxon>
        <taxon>Arthropoda</taxon>
        <taxon>Hexapoda</taxon>
        <taxon>Insecta</taxon>
        <taxon>Pterygota</taxon>
        <taxon>Neoptera</taxon>
        <taxon>Endopterygota</taxon>
        <taxon>Coleoptera</taxon>
        <taxon>Polyphaga</taxon>
        <taxon>Cucujiformia</taxon>
        <taxon>Curculionidae</taxon>
        <taxon>Dryophthorinae</taxon>
        <taxon>Rhynchophorus</taxon>
    </lineage>
</organism>
<dbReference type="Proteomes" id="UP000625711">
    <property type="component" value="Unassembled WGS sequence"/>
</dbReference>
<comment type="caution">
    <text evidence="1">The sequence shown here is derived from an EMBL/GenBank/DDBJ whole genome shotgun (WGS) entry which is preliminary data.</text>
</comment>
<dbReference type="EMBL" id="JAACXV010000001">
    <property type="protein sequence ID" value="KAF7287981.1"/>
    <property type="molecule type" value="Genomic_DNA"/>
</dbReference>